<name>A0ACB0FEH4_RANTA</name>
<reference evidence="1" key="1">
    <citation type="submission" date="2023-05" db="EMBL/GenBank/DDBJ databases">
        <authorList>
            <consortium name="ELIXIR-Norway"/>
        </authorList>
    </citation>
    <scope>NUCLEOTIDE SEQUENCE</scope>
</reference>
<protein>
    <submittedName>
        <fullName evidence="1">Uncharacterized protein</fullName>
    </submittedName>
</protein>
<organism evidence="1 2">
    <name type="scientific">Rangifer tarandus platyrhynchus</name>
    <name type="common">Svalbard reindeer</name>
    <dbReference type="NCBI Taxonomy" id="3082113"/>
    <lineage>
        <taxon>Eukaryota</taxon>
        <taxon>Metazoa</taxon>
        <taxon>Chordata</taxon>
        <taxon>Craniata</taxon>
        <taxon>Vertebrata</taxon>
        <taxon>Euteleostomi</taxon>
        <taxon>Mammalia</taxon>
        <taxon>Eutheria</taxon>
        <taxon>Laurasiatheria</taxon>
        <taxon>Artiodactyla</taxon>
        <taxon>Ruminantia</taxon>
        <taxon>Pecora</taxon>
        <taxon>Cervidae</taxon>
        <taxon>Odocoileinae</taxon>
        <taxon>Rangifer</taxon>
    </lineage>
</organism>
<dbReference type="EMBL" id="OX596090">
    <property type="protein sequence ID" value="CAI9711222.1"/>
    <property type="molecule type" value="Genomic_DNA"/>
</dbReference>
<evidence type="ECO:0000313" key="2">
    <source>
        <dbReference type="Proteomes" id="UP001162501"/>
    </source>
</evidence>
<gene>
    <name evidence="1" type="ORF">MRATA1EN3_LOCUS22435</name>
</gene>
<accession>A0ACB0FEH4</accession>
<sequence length="812" mass="86875">MRSRARWTWQKAVQTFFTDAAGSVSARVCSGEWPAAQDCLLSDAQSDCHRGPPPPAGPMAAGLWLGGPARAVPASAVAATSGRCPLPHEVSGVKGRFLFYRFRRRLPEGLRRAMDTSTKRKWSRCPSVVTSVTTGHHAALNTDELGYMGGVSKHQKPYLRLQGPRRKALGCPWAVGEATVSTGSLTCPRKAPGAAVLGCEPPLAAMVQRGRGPRRATSCVQGASVICRLGSEAAGTLCSLYQQSQRGSPAAQKAEFGSQTLHLEKSVLRSRATPGSLSGPWHLIGKGWCSPAEGEPGGLGRRAVDAAWTNSRGCIRSSRCAETTFHTPTTCGLADPQQRAHVGKNARVTAGATLSRGLVDEVQLQLDGELRPHPRSLQRLRLLSEKELQPGRAAVGVVPGLGRPRRESAVTLARRRRQRPRTLCAVAPLRPGAKPARAGEAAVGMERRLSARKRMRVVTDCQPPCRQHSPESCVSRPPFPSALSAFPLLLEVLEGRTWALLPCKHALRQACERSSVGPGLQRLPRTWRLQGQDGWRDGRICGTPHAHQEDLAMKQASFHSKRLLRPSSGRRTPLWVEQVDGRMHAPWDGRGQGWSLLQSRALSQSGEGLHHGEWSTTARVILVKMSWKRAERLFGQRAGGVLMAVGPLECSGASPPPGSLRHTPGHLKLLHQSQEDKGEGGGPWTGPEGQGPRGAFQRQVEKWDRSQGGEEDDVGGETGTGRGGGGALMGTEAAGIWGAGHPGSGLLLVSEPGAELTCPPSQAGTLDGQKSPTPRKDVAIATREGDQFPCGPAPQRDTTALLQPEKAMLLQG</sequence>
<proteinExistence type="predicted"/>
<dbReference type="Proteomes" id="UP001162501">
    <property type="component" value="Chromosome 6"/>
</dbReference>
<evidence type="ECO:0000313" key="1">
    <source>
        <dbReference type="EMBL" id="CAI9711222.1"/>
    </source>
</evidence>